<reference evidence="1 2" key="1">
    <citation type="submission" date="2020-02" db="EMBL/GenBank/DDBJ databases">
        <title>Comparative genomics of the hypocrealean fungal genus Beauvera.</title>
        <authorList>
            <person name="Showalter D.N."/>
            <person name="Bushley K.E."/>
            <person name="Rehner S.A."/>
        </authorList>
    </citation>
    <scope>NUCLEOTIDE SEQUENCE [LARGE SCALE GENOMIC DNA]</scope>
    <source>
        <strain evidence="1 2">ARSEF4384</strain>
    </source>
</reference>
<gene>
    <name evidence="1" type="ORF">G3M48_001898</name>
</gene>
<organism evidence="1 2">
    <name type="scientific">Beauveria asiatica</name>
    <dbReference type="NCBI Taxonomy" id="1069075"/>
    <lineage>
        <taxon>Eukaryota</taxon>
        <taxon>Fungi</taxon>
        <taxon>Dikarya</taxon>
        <taxon>Ascomycota</taxon>
        <taxon>Pezizomycotina</taxon>
        <taxon>Sordariomycetes</taxon>
        <taxon>Hypocreomycetidae</taxon>
        <taxon>Hypocreales</taxon>
        <taxon>Cordycipitaceae</taxon>
        <taxon>Beauveria</taxon>
    </lineage>
</organism>
<keyword evidence="2" id="KW-1185">Reference proteome</keyword>
<feature type="non-terminal residue" evidence="1">
    <location>
        <position position="165"/>
    </location>
</feature>
<accession>A0AAW0RFD8</accession>
<evidence type="ECO:0000313" key="2">
    <source>
        <dbReference type="Proteomes" id="UP001397290"/>
    </source>
</evidence>
<dbReference type="AlphaFoldDB" id="A0AAW0RFD8"/>
<sequence length="165" mass="18106">MAYALRNLPHSEHQNIAFFTRTKGAVAALNRPYQQSGQEFIKFIYDSFASHDFQRSSTGGENADIVTAICSRTETYNPFKQPCKAREDLLVLVLPFTHVGTHILDVDVTKDTLLMIGKDQGRRLPEPETGHLAGDDLGLLGFAADTAGLEVKSGSRRNRTAAVGD</sequence>
<dbReference type="Proteomes" id="UP001397290">
    <property type="component" value="Unassembled WGS sequence"/>
</dbReference>
<comment type="caution">
    <text evidence="1">The sequence shown here is derived from an EMBL/GenBank/DDBJ whole genome shotgun (WGS) entry which is preliminary data.</text>
</comment>
<protein>
    <submittedName>
        <fullName evidence="1">Uncharacterized protein</fullName>
    </submittedName>
</protein>
<dbReference type="EMBL" id="JAAHCF010001595">
    <property type="protein sequence ID" value="KAK8140790.1"/>
    <property type="molecule type" value="Genomic_DNA"/>
</dbReference>
<evidence type="ECO:0000313" key="1">
    <source>
        <dbReference type="EMBL" id="KAK8140790.1"/>
    </source>
</evidence>
<proteinExistence type="predicted"/>
<name>A0AAW0RFD8_9HYPO</name>